<organism evidence="2">
    <name type="scientific">Arundo donax</name>
    <name type="common">Giant reed</name>
    <name type="synonym">Donax arundinaceus</name>
    <dbReference type="NCBI Taxonomy" id="35708"/>
    <lineage>
        <taxon>Eukaryota</taxon>
        <taxon>Viridiplantae</taxon>
        <taxon>Streptophyta</taxon>
        <taxon>Embryophyta</taxon>
        <taxon>Tracheophyta</taxon>
        <taxon>Spermatophyta</taxon>
        <taxon>Magnoliopsida</taxon>
        <taxon>Liliopsida</taxon>
        <taxon>Poales</taxon>
        <taxon>Poaceae</taxon>
        <taxon>PACMAD clade</taxon>
        <taxon>Arundinoideae</taxon>
        <taxon>Arundineae</taxon>
        <taxon>Arundo</taxon>
    </lineage>
</organism>
<sequence>MLRSHLAGQIGGDSPQPATDINGWSPVAEQPRSQRLADVSWRSSRASHGEVCHR</sequence>
<proteinExistence type="predicted"/>
<evidence type="ECO:0000256" key="1">
    <source>
        <dbReference type="SAM" id="MobiDB-lite"/>
    </source>
</evidence>
<reference evidence="2" key="2">
    <citation type="journal article" date="2015" name="Data Brief">
        <title>Shoot transcriptome of the giant reed, Arundo donax.</title>
        <authorList>
            <person name="Barrero R.A."/>
            <person name="Guerrero F.D."/>
            <person name="Moolhuijzen P."/>
            <person name="Goolsby J.A."/>
            <person name="Tidwell J."/>
            <person name="Bellgard S.E."/>
            <person name="Bellgard M.I."/>
        </authorList>
    </citation>
    <scope>NUCLEOTIDE SEQUENCE</scope>
    <source>
        <tissue evidence="2">Shoot tissue taken approximately 20 cm above the soil surface</tissue>
    </source>
</reference>
<name>A0A0A9HLZ5_ARUDO</name>
<evidence type="ECO:0000313" key="2">
    <source>
        <dbReference type="EMBL" id="JAE38140.1"/>
    </source>
</evidence>
<feature type="region of interest" description="Disordered" evidence="1">
    <location>
        <begin position="1"/>
        <end position="54"/>
    </location>
</feature>
<protein>
    <submittedName>
        <fullName evidence="2">Uncharacterized protein</fullName>
    </submittedName>
</protein>
<accession>A0A0A9HLZ5</accession>
<dbReference type="EMBL" id="GBRH01159756">
    <property type="protein sequence ID" value="JAE38140.1"/>
    <property type="molecule type" value="Transcribed_RNA"/>
</dbReference>
<reference evidence="2" key="1">
    <citation type="submission" date="2014-09" db="EMBL/GenBank/DDBJ databases">
        <authorList>
            <person name="Magalhaes I.L.F."/>
            <person name="Oliveira U."/>
            <person name="Santos F.R."/>
            <person name="Vidigal T.H.D.A."/>
            <person name="Brescovit A.D."/>
            <person name="Santos A.J."/>
        </authorList>
    </citation>
    <scope>NUCLEOTIDE SEQUENCE</scope>
    <source>
        <tissue evidence="2">Shoot tissue taken approximately 20 cm above the soil surface</tissue>
    </source>
</reference>
<dbReference type="AlphaFoldDB" id="A0A0A9HLZ5"/>